<gene>
    <name evidence="3" type="ORF">EJ04DRAFT_400110</name>
</gene>
<keyword evidence="1" id="KW-1133">Transmembrane helix</keyword>
<feature type="non-terminal residue" evidence="3">
    <location>
        <position position="239"/>
    </location>
</feature>
<evidence type="ECO:0000313" key="3">
    <source>
        <dbReference type="EMBL" id="KAF2730247.1"/>
    </source>
</evidence>
<dbReference type="Proteomes" id="UP000799444">
    <property type="component" value="Unassembled WGS sequence"/>
</dbReference>
<dbReference type="PANTHER" id="PTHR37013">
    <property type="entry name" value="INTEGRAL MEMBRANE PROTEIN (AFU_ORTHOLOGUE AFUA_1G05950)-RELATED"/>
    <property type="match status" value="1"/>
</dbReference>
<dbReference type="OrthoDB" id="405906at2759"/>
<keyword evidence="4" id="KW-1185">Reference proteome</keyword>
<feature type="non-terminal residue" evidence="3">
    <location>
        <position position="1"/>
    </location>
</feature>
<feature type="transmembrane region" description="Helical" evidence="1">
    <location>
        <begin position="101"/>
        <end position="128"/>
    </location>
</feature>
<dbReference type="Pfam" id="PF24802">
    <property type="entry name" value="DUF7703"/>
    <property type="match status" value="1"/>
</dbReference>
<dbReference type="EMBL" id="ML996222">
    <property type="protein sequence ID" value="KAF2730247.1"/>
    <property type="molecule type" value="Genomic_DNA"/>
</dbReference>
<dbReference type="PANTHER" id="PTHR37013:SF3">
    <property type="entry name" value="INTEGRAL MEMBRANE PROTEIN (AFU_ORTHOLOGUE AFUA_1G05950)"/>
    <property type="match status" value="1"/>
</dbReference>
<dbReference type="InterPro" id="IPR056120">
    <property type="entry name" value="DUF7703"/>
</dbReference>
<evidence type="ECO:0000259" key="2">
    <source>
        <dbReference type="Pfam" id="PF24802"/>
    </source>
</evidence>
<keyword evidence="1" id="KW-0472">Membrane</keyword>
<evidence type="ECO:0000256" key="1">
    <source>
        <dbReference type="SAM" id="Phobius"/>
    </source>
</evidence>
<comment type="caution">
    <text evidence="3">The sequence shown here is derived from an EMBL/GenBank/DDBJ whole genome shotgun (WGS) entry which is preliminary data.</text>
</comment>
<sequence length="239" mass="27229">SPTAFCLISSFCAVAYWMSIELLVLVYATFRRHSGLYFWSIVITTIGLVLQTTGYILKEFAPTCPAILTTIICKVGWISNVTGFSVVLWSRLHLIVNNPRILKAVLAMIIFDGICLHTPVVVFEFGLISKHHSTFMYPMEIMERIQQTIFTLQETIISGLYMFYTVRFLNDGYASHTRKVIRMLVCVQALVILFDGGLTAFDYKNMFTLKCTLHPFVYALKLKLEFIVLNQLLSIARKG</sequence>
<feature type="transmembrane region" description="Helical" evidence="1">
    <location>
        <begin position="181"/>
        <end position="201"/>
    </location>
</feature>
<organism evidence="3 4">
    <name type="scientific">Polyplosphaeria fusca</name>
    <dbReference type="NCBI Taxonomy" id="682080"/>
    <lineage>
        <taxon>Eukaryota</taxon>
        <taxon>Fungi</taxon>
        <taxon>Dikarya</taxon>
        <taxon>Ascomycota</taxon>
        <taxon>Pezizomycotina</taxon>
        <taxon>Dothideomycetes</taxon>
        <taxon>Pleosporomycetidae</taxon>
        <taxon>Pleosporales</taxon>
        <taxon>Tetraplosphaeriaceae</taxon>
        <taxon>Polyplosphaeria</taxon>
    </lineage>
</organism>
<keyword evidence="1" id="KW-0812">Transmembrane</keyword>
<dbReference type="AlphaFoldDB" id="A0A9P4QMS2"/>
<feature type="transmembrane region" description="Helical" evidence="1">
    <location>
        <begin position="149"/>
        <end position="169"/>
    </location>
</feature>
<accession>A0A9P4QMS2</accession>
<proteinExistence type="predicted"/>
<reference evidence="3" key="1">
    <citation type="journal article" date="2020" name="Stud. Mycol.">
        <title>101 Dothideomycetes genomes: a test case for predicting lifestyles and emergence of pathogens.</title>
        <authorList>
            <person name="Haridas S."/>
            <person name="Albert R."/>
            <person name="Binder M."/>
            <person name="Bloem J."/>
            <person name="Labutti K."/>
            <person name="Salamov A."/>
            <person name="Andreopoulos B."/>
            <person name="Baker S."/>
            <person name="Barry K."/>
            <person name="Bills G."/>
            <person name="Bluhm B."/>
            <person name="Cannon C."/>
            <person name="Castanera R."/>
            <person name="Culley D."/>
            <person name="Daum C."/>
            <person name="Ezra D."/>
            <person name="Gonzalez J."/>
            <person name="Henrissat B."/>
            <person name="Kuo A."/>
            <person name="Liang C."/>
            <person name="Lipzen A."/>
            <person name="Lutzoni F."/>
            <person name="Magnuson J."/>
            <person name="Mondo S."/>
            <person name="Nolan M."/>
            <person name="Ohm R."/>
            <person name="Pangilinan J."/>
            <person name="Park H.-J."/>
            <person name="Ramirez L."/>
            <person name="Alfaro M."/>
            <person name="Sun H."/>
            <person name="Tritt A."/>
            <person name="Yoshinaga Y."/>
            <person name="Zwiers L.-H."/>
            <person name="Turgeon B."/>
            <person name="Goodwin S."/>
            <person name="Spatafora J."/>
            <person name="Crous P."/>
            <person name="Grigoriev I."/>
        </authorList>
    </citation>
    <scope>NUCLEOTIDE SEQUENCE</scope>
    <source>
        <strain evidence="3">CBS 125425</strain>
    </source>
</reference>
<evidence type="ECO:0000313" key="4">
    <source>
        <dbReference type="Proteomes" id="UP000799444"/>
    </source>
</evidence>
<protein>
    <recommendedName>
        <fullName evidence="2">DUF7703 domain-containing protein</fullName>
    </recommendedName>
</protein>
<feature type="domain" description="DUF7703" evidence="2">
    <location>
        <begin position="8"/>
        <end position="237"/>
    </location>
</feature>
<feature type="transmembrane region" description="Helical" evidence="1">
    <location>
        <begin position="7"/>
        <end position="30"/>
    </location>
</feature>
<feature type="transmembrane region" description="Helical" evidence="1">
    <location>
        <begin position="64"/>
        <end position="89"/>
    </location>
</feature>
<feature type="transmembrane region" description="Helical" evidence="1">
    <location>
        <begin position="36"/>
        <end position="57"/>
    </location>
</feature>
<name>A0A9P4QMS2_9PLEO</name>